<name>A0A1F7YJW3_9BACT</name>
<dbReference type="Pfam" id="PF16363">
    <property type="entry name" value="GDP_Man_Dehyd"/>
    <property type="match status" value="1"/>
</dbReference>
<dbReference type="EMBL" id="MGGL01000004">
    <property type="protein sequence ID" value="OGM27562.1"/>
    <property type="molecule type" value="Genomic_DNA"/>
</dbReference>
<dbReference type="SUPFAM" id="SSF51735">
    <property type="entry name" value="NAD(P)-binding Rossmann-fold domains"/>
    <property type="match status" value="1"/>
</dbReference>
<dbReference type="HAMAP" id="MF_00955">
    <property type="entry name" value="GDP_Man_dehydratase"/>
    <property type="match status" value="1"/>
</dbReference>
<dbReference type="Proteomes" id="UP000179221">
    <property type="component" value="Unassembled WGS sequence"/>
</dbReference>
<comment type="catalytic activity">
    <reaction evidence="1 7">
        <text>GDP-alpha-D-mannose = GDP-4-dehydro-alpha-D-rhamnose + H2O</text>
        <dbReference type="Rhea" id="RHEA:23820"/>
        <dbReference type="ChEBI" id="CHEBI:15377"/>
        <dbReference type="ChEBI" id="CHEBI:57527"/>
        <dbReference type="ChEBI" id="CHEBI:57964"/>
        <dbReference type="EC" id="4.2.1.47"/>
    </reaction>
</comment>
<dbReference type="NCBIfam" id="TIGR01472">
    <property type="entry name" value="gmd"/>
    <property type="match status" value="1"/>
</dbReference>
<evidence type="ECO:0000313" key="10">
    <source>
        <dbReference type="Proteomes" id="UP000179221"/>
    </source>
</evidence>
<evidence type="ECO:0000256" key="7">
    <source>
        <dbReference type="HAMAP-Rule" id="MF_00955"/>
    </source>
</evidence>
<comment type="caution">
    <text evidence="9">The sequence shown here is derived from an EMBL/GenBank/DDBJ whole genome shotgun (WGS) entry which is preliminary data.</text>
</comment>
<keyword evidence="7" id="KW-0521">NADP</keyword>
<evidence type="ECO:0000259" key="8">
    <source>
        <dbReference type="Pfam" id="PF16363"/>
    </source>
</evidence>
<comment type="similarity">
    <text evidence="3 7">Belongs to the NAD(P)-dependent epimerase/dehydratase family. GDP-mannose 4,6-dehydratase subfamily.</text>
</comment>
<comment type="caution">
    <text evidence="7">Lacks conserved residue(s) required for the propagation of feature annotation.</text>
</comment>
<organism evidence="9 10">
    <name type="scientific">Candidatus Woesebacteria bacterium RIFCSPHIGHO2_01_FULL_40_22</name>
    <dbReference type="NCBI Taxonomy" id="1802499"/>
    <lineage>
        <taxon>Bacteria</taxon>
        <taxon>Candidatus Woeseibacteriota</taxon>
    </lineage>
</organism>
<dbReference type="InterPro" id="IPR016040">
    <property type="entry name" value="NAD(P)-bd_dom"/>
</dbReference>
<dbReference type="EC" id="4.2.1.47" evidence="4 7"/>
<dbReference type="FunFam" id="3.40.50.720:FF:000924">
    <property type="entry name" value="GDP-mannose 4,6 dehydratase"/>
    <property type="match status" value="1"/>
</dbReference>
<feature type="domain" description="NAD(P)-binding" evidence="8">
    <location>
        <begin position="11"/>
        <end position="321"/>
    </location>
</feature>
<dbReference type="GO" id="GO:0070401">
    <property type="term" value="F:NADP+ binding"/>
    <property type="evidence" value="ECO:0007669"/>
    <property type="project" value="UniProtKB-UniRule"/>
</dbReference>
<evidence type="ECO:0000256" key="5">
    <source>
        <dbReference type="ARBA" id="ARBA00023239"/>
    </source>
</evidence>
<sequence length="335" mass="38371">MVKTIKRKKALITGITGQDGSYLAELLLRKDYEVHGIIRRSSTFNTSRLDHIYRDPHERGTRLFLHYGDIADGSTIYKLLETIQPHEIYNLAAQSHVRVSFDLPEYTLNVTGMGVLRILNAIRDLKLNTKLYQASSSEMYGASPPPQNESTLFLPRSPYAIAKVMACEAIRNYREAYGIFAVNGILFNHESPRRGETFLTRKVTMAIANILVGNQDKLYLGNLEAKRDWGYAPEYVKAMWTMLQQKKADDFVIATGEMHSVKEFVELAFSLSGLNWKRHVRFDERYLRPTEVNALQGDFSKAKRKLGWKPNVTFKELVKIMLNSDFKKVGINKKV</sequence>
<protein>
    <recommendedName>
        <fullName evidence="4 7">GDP-mannose 4,6-dehydratase</fullName>
        <ecNumber evidence="4 7">4.2.1.47</ecNumber>
    </recommendedName>
    <alternativeName>
        <fullName evidence="7">GDP-D-mannose dehydratase</fullName>
    </alternativeName>
</protein>
<evidence type="ECO:0000256" key="2">
    <source>
        <dbReference type="ARBA" id="ARBA00001937"/>
    </source>
</evidence>
<keyword evidence="5 7" id="KW-0456">Lyase</keyword>
<evidence type="ECO:0000313" key="9">
    <source>
        <dbReference type="EMBL" id="OGM27562.1"/>
    </source>
</evidence>
<comment type="function">
    <text evidence="6 7">Catalyzes the conversion of GDP-D-mannose to GDP-4-dehydro-6-deoxy-D-mannose.</text>
</comment>
<proteinExistence type="inferred from homology"/>
<evidence type="ECO:0000256" key="6">
    <source>
        <dbReference type="ARBA" id="ARBA00059383"/>
    </source>
</evidence>
<dbReference type="PANTHER" id="PTHR43715">
    <property type="entry name" value="GDP-MANNOSE 4,6-DEHYDRATASE"/>
    <property type="match status" value="1"/>
</dbReference>
<dbReference type="AlphaFoldDB" id="A0A1F7YJW3"/>
<dbReference type="PANTHER" id="PTHR43715:SF1">
    <property type="entry name" value="GDP-MANNOSE 4,6 DEHYDRATASE"/>
    <property type="match status" value="1"/>
</dbReference>
<dbReference type="CDD" id="cd05260">
    <property type="entry name" value="GDP_MD_SDR_e"/>
    <property type="match status" value="1"/>
</dbReference>
<dbReference type="InterPro" id="IPR036291">
    <property type="entry name" value="NAD(P)-bd_dom_sf"/>
</dbReference>
<evidence type="ECO:0000256" key="4">
    <source>
        <dbReference type="ARBA" id="ARBA00011989"/>
    </source>
</evidence>
<accession>A0A1F7YJW3</accession>
<dbReference type="Gene3D" id="3.90.25.10">
    <property type="entry name" value="UDP-galactose 4-epimerase, domain 1"/>
    <property type="match status" value="1"/>
</dbReference>
<dbReference type="GO" id="GO:0008446">
    <property type="term" value="F:GDP-mannose 4,6-dehydratase activity"/>
    <property type="evidence" value="ECO:0007669"/>
    <property type="project" value="UniProtKB-UniRule"/>
</dbReference>
<dbReference type="InterPro" id="IPR006368">
    <property type="entry name" value="GDP_Man_deHydtase"/>
</dbReference>
<evidence type="ECO:0000256" key="3">
    <source>
        <dbReference type="ARBA" id="ARBA00009263"/>
    </source>
</evidence>
<dbReference type="GO" id="GO:0042351">
    <property type="term" value="P:'de novo' GDP-L-fucose biosynthetic process"/>
    <property type="evidence" value="ECO:0007669"/>
    <property type="project" value="TreeGrafter"/>
</dbReference>
<dbReference type="Gene3D" id="3.40.50.720">
    <property type="entry name" value="NAD(P)-binding Rossmann-like Domain"/>
    <property type="match status" value="1"/>
</dbReference>
<comment type="cofactor">
    <cofactor evidence="2 7">
        <name>NADP(+)</name>
        <dbReference type="ChEBI" id="CHEBI:58349"/>
    </cofactor>
</comment>
<evidence type="ECO:0000256" key="1">
    <source>
        <dbReference type="ARBA" id="ARBA00000188"/>
    </source>
</evidence>
<gene>
    <name evidence="7" type="primary">gmd</name>
    <name evidence="9" type="ORF">A2628_02120</name>
</gene>
<reference evidence="9 10" key="1">
    <citation type="journal article" date="2016" name="Nat. Commun.">
        <title>Thousands of microbial genomes shed light on interconnected biogeochemical processes in an aquifer system.</title>
        <authorList>
            <person name="Anantharaman K."/>
            <person name="Brown C.T."/>
            <person name="Hug L.A."/>
            <person name="Sharon I."/>
            <person name="Castelle C.J."/>
            <person name="Probst A.J."/>
            <person name="Thomas B.C."/>
            <person name="Singh A."/>
            <person name="Wilkins M.J."/>
            <person name="Karaoz U."/>
            <person name="Brodie E.L."/>
            <person name="Williams K.H."/>
            <person name="Hubbard S.S."/>
            <person name="Banfield J.F."/>
        </authorList>
    </citation>
    <scope>NUCLEOTIDE SEQUENCE [LARGE SCALE GENOMIC DNA]</scope>
</reference>